<keyword evidence="2" id="KW-1185">Reference proteome</keyword>
<dbReference type="EMBL" id="CM056743">
    <property type="protein sequence ID" value="KAJ8670488.1"/>
    <property type="molecule type" value="Genomic_DNA"/>
</dbReference>
<sequence length="117" mass="13406">MPDGMGAPLRLPQRLEPLEQSQAYQQQHQVAAQLLRAHSFSRQRSSSLKKLPLGSAAQYNERCCWGLMPKRWFRCSSKGSAQIDVLARFIFPLAFVLFNIGYWSTYTGQDDDILEQK</sequence>
<evidence type="ECO:0000313" key="2">
    <source>
        <dbReference type="Proteomes" id="UP001239111"/>
    </source>
</evidence>
<proteinExistence type="predicted"/>
<name>A0ACC2NI46_9HYME</name>
<dbReference type="Proteomes" id="UP001239111">
    <property type="component" value="Chromosome 3"/>
</dbReference>
<protein>
    <submittedName>
        <fullName evidence="1">Uncharacterized protein</fullName>
    </submittedName>
</protein>
<evidence type="ECO:0000313" key="1">
    <source>
        <dbReference type="EMBL" id="KAJ8670488.1"/>
    </source>
</evidence>
<organism evidence="1 2">
    <name type="scientific">Eretmocerus hayati</name>
    <dbReference type="NCBI Taxonomy" id="131215"/>
    <lineage>
        <taxon>Eukaryota</taxon>
        <taxon>Metazoa</taxon>
        <taxon>Ecdysozoa</taxon>
        <taxon>Arthropoda</taxon>
        <taxon>Hexapoda</taxon>
        <taxon>Insecta</taxon>
        <taxon>Pterygota</taxon>
        <taxon>Neoptera</taxon>
        <taxon>Endopterygota</taxon>
        <taxon>Hymenoptera</taxon>
        <taxon>Apocrita</taxon>
        <taxon>Proctotrupomorpha</taxon>
        <taxon>Chalcidoidea</taxon>
        <taxon>Aphelinidae</taxon>
        <taxon>Aphelininae</taxon>
        <taxon>Eretmocerus</taxon>
    </lineage>
</organism>
<comment type="caution">
    <text evidence="1">The sequence shown here is derived from an EMBL/GenBank/DDBJ whole genome shotgun (WGS) entry which is preliminary data.</text>
</comment>
<accession>A0ACC2NI46</accession>
<reference evidence="1" key="1">
    <citation type="submission" date="2023-04" db="EMBL/GenBank/DDBJ databases">
        <title>A chromosome-level genome assembly of the parasitoid wasp Eretmocerus hayati.</title>
        <authorList>
            <person name="Zhong Y."/>
            <person name="Liu S."/>
            <person name="Liu Y."/>
        </authorList>
    </citation>
    <scope>NUCLEOTIDE SEQUENCE</scope>
    <source>
        <strain evidence="1">ZJU_SS_LIU_2023</strain>
    </source>
</reference>
<gene>
    <name evidence="1" type="ORF">QAD02_001747</name>
</gene>